<dbReference type="PANTHER" id="PTHR46401:SF2">
    <property type="entry name" value="GLYCOSYLTRANSFERASE WBBK-RELATED"/>
    <property type="match status" value="1"/>
</dbReference>
<dbReference type="Pfam" id="PF00534">
    <property type="entry name" value="Glycos_transf_1"/>
    <property type="match status" value="1"/>
</dbReference>
<dbReference type="EMBL" id="CP049217">
    <property type="protein sequence ID" value="QTG14636.1"/>
    <property type="molecule type" value="Genomic_DNA"/>
</dbReference>
<dbReference type="PANTHER" id="PTHR46401">
    <property type="entry name" value="GLYCOSYLTRANSFERASE WBBK-RELATED"/>
    <property type="match status" value="1"/>
</dbReference>
<organism evidence="3 4">
    <name type="scientific">Agrobacterium tumefaciens</name>
    <dbReference type="NCBI Taxonomy" id="358"/>
    <lineage>
        <taxon>Bacteria</taxon>
        <taxon>Pseudomonadati</taxon>
        <taxon>Pseudomonadota</taxon>
        <taxon>Alphaproteobacteria</taxon>
        <taxon>Hyphomicrobiales</taxon>
        <taxon>Rhizobiaceae</taxon>
        <taxon>Rhizobium/Agrobacterium group</taxon>
        <taxon>Agrobacterium</taxon>
        <taxon>Agrobacterium tumefaciens complex</taxon>
    </lineage>
</organism>
<evidence type="ECO:0000313" key="4">
    <source>
        <dbReference type="Proteomes" id="UP000663946"/>
    </source>
</evidence>
<dbReference type="SUPFAM" id="SSF53756">
    <property type="entry name" value="UDP-Glycosyltransferase/glycogen phosphorylase"/>
    <property type="match status" value="1"/>
</dbReference>
<evidence type="ECO:0000259" key="2">
    <source>
        <dbReference type="Pfam" id="PF00534"/>
    </source>
</evidence>
<dbReference type="GO" id="GO:0009103">
    <property type="term" value="P:lipopolysaccharide biosynthetic process"/>
    <property type="evidence" value="ECO:0007669"/>
    <property type="project" value="TreeGrafter"/>
</dbReference>
<protein>
    <submittedName>
        <fullName evidence="3">Glycosyltransferase family 4 protein</fullName>
    </submittedName>
</protein>
<evidence type="ECO:0000256" key="1">
    <source>
        <dbReference type="ARBA" id="ARBA00022679"/>
    </source>
</evidence>
<evidence type="ECO:0000313" key="3">
    <source>
        <dbReference type="EMBL" id="QTG14636.1"/>
    </source>
</evidence>
<name>A0AAJ4N407_AGRTU</name>
<dbReference type="Gene3D" id="3.40.50.2000">
    <property type="entry name" value="Glycogen Phosphorylase B"/>
    <property type="match status" value="1"/>
</dbReference>
<reference evidence="3" key="1">
    <citation type="submission" date="2020-02" db="EMBL/GenBank/DDBJ databases">
        <title>Unexpected conservation and global transmission of agrobacterial virulence plasmids.</title>
        <authorList>
            <person name="Weisberg A.J."/>
            <person name="Davis E.W. II"/>
            <person name="Tabima J.R."/>
            <person name="Belcher M.S."/>
            <person name="Miller M."/>
            <person name="Kuo C.-H."/>
            <person name="Loper J.E."/>
            <person name="Grunwald N.J."/>
            <person name="Putnam M.L."/>
            <person name="Chang J.H."/>
        </authorList>
    </citation>
    <scope>NUCLEOTIDE SEQUENCE</scope>
    <source>
        <strain evidence="3">Q15/94</strain>
    </source>
</reference>
<proteinExistence type="predicted"/>
<accession>A0AAJ4N407</accession>
<dbReference type="InterPro" id="IPR001296">
    <property type="entry name" value="Glyco_trans_1"/>
</dbReference>
<dbReference type="AlphaFoldDB" id="A0AAJ4N407"/>
<gene>
    <name evidence="3" type="ORF">G6M86_15080</name>
</gene>
<sequence>MNDFVKPPLCQENKAMEYRAESLRMTAAFVWIDRSPRAYNETIVSLLGMDGVAAIYVGFARHVNSVSLPITDSRIHVIKDASLLEAAKIVFAGKWRQVLCISFPIKASSNTLELANKWMDADPRIATLSFLSNAGGYLSFPYRNTQTPFCVEGHDEDTLTRRLRADKPKHWGPVPLPVAEGAMIAVNSSLVEVCGDLNDGGTENLAFAIAELSLRVTRRGFNNYLDPYTFITVPFDGVGAFPSVLENPDARHALHQIHPQFPAIHDTEKTRENSILGQALDYARAKAQGLRVLLDGSALGPKEMGTQSLVVNLAKTLAQRDDIQWVALGVPDVQNIPSYARDLLNSRKIRFVPSGSSDFPEGPVADVIHRPYQPSSPLPWERWSLLAKRSVITVQDLIAYRNPSYFAEWSDWDDYRENFKRQIANCDGVFSISHDVVNVIREERLPIDGQRVFVVENGADARSKDQPTNIPSEVIRRGWTTSSYLMVLGATYAHKNRDLAIKVWKRLRQRGFKHKLILAGASVPYGSTRFEEALEVDAETREDMLVLPDIGSEERNWLLLNSSLVMYLTSAEGFGLVPFEAARMDVPTLFVSFGPLRELIDDPNLPTNYDLQGLTERAALLLTDDSAAMHAIKSALQNLETLNWEETARKSVEAYFELMNQPSKLPKN</sequence>
<keyword evidence="1" id="KW-0808">Transferase</keyword>
<dbReference type="Proteomes" id="UP000663946">
    <property type="component" value="Chromosome 2"/>
</dbReference>
<dbReference type="RefSeq" id="WP_162803715.1">
    <property type="nucleotide sequence ID" value="NZ_CP049217.1"/>
</dbReference>
<dbReference type="GO" id="GO:0016757">
    <property type="term" value="F:glycosyltransferase activity"/>
    <property type="evidence" value="ECO:0007669"/>
    <property type="project" value="InterPro"/>
</dbReference>
<feature type="domain" description="Glycosyl transferase family 1" evidence="2">
    <location>
        <begin position="483"/>
        <end position="635"/>
    </location>
</feature>